<evidence type="ECO:0000313" key="2">
    <source>
        <dbReference type="EMBL" id="GHH73700.1"/>
    </source>
</evidence>
<dbReference type="PRINTS" id="PR00050">
    <property type="entry name" value="COLDSHOCK"/>
</dbReference>
<dbReference type="EMBL" id="BNAS01000003">
    <property type="protein sequence ID" value="GHH73700.1"/>
    <property type="molecule type" value="Genomic_DNA"/>
</dbReference>
<dbReference type="AlphaFoldDB" id="A0A919FWI6"/>
<proteinExistence type="predicted"/>
<dbReference type="InterPro" id="IPR011129">
    <property type="entry name" value="CSD"/>
</dbReference>
<dbReference type="SUPFAM" id="SSF50249">
    <property type="entry name" value="Nucleic acid-binding proteins"/>
    <property type="match status" value="1"/>
</dbReference>
<gene>
    <name evidence="2" type="ORF">GCM10017772_25950</name>
</gene>
<comment type="caution">
    <text evidence="2">The sequence shown here is derived from an EMBL/GenBank/DDBJ whole genome shotgun (WGS) entry which is preliminary data.</text>
</comment>
<evidence type="ECO:0000259" key="1">
    <source>
        <dbReference type="PROSITE" id="PS51857"/>
    </source>
</evidence>
<dbReference type="PANTHER" id="PTHR11544">
    <property type="entry name" value="COLD SHOCK DOMAIN CONTAINING PROTEINS"/>
    <property type="match status" value="1"/>
</dbReference>
<sequence length="152" mass="15692">MCVVVQGKVIRFDEVRGYGFVAPDTGGDDVFIHVNDLEFDKRNLAVGAVVDFVVEDGDRGLKASSVTLVSPAPVPAMASAAVGSVAPASPAAPTFLPPLPDAGPRSDDAPSERELAVEVTEVLLAAVPTLTAEQVLATRGAFVAVARSHGWV</sequence>
<keyword evidence="3" id="KW-1185">Reference proteome</keyword>
<dbReference type="SMART" id="SM00357">
    <property type="entry name" value="CSP"/>
    <property type="match status" value="1"/>
</dbReference>
<organism evidence="2 3">
    <name type="scientific">Promicromonospora soli</name>
    <dbReference type="NCBI Taxonomy" id="2035533"/>
    <lineage>
        <taxon>Bacteria</taxon>
        <taxon>Bacillati</taxon>
        <taxon>Actinomycetota</taxon>
        <taxon>Actinomycetes</taxon>
        <taxon>Micrococcales</taxon>
        <taxon>Promicromonosporaceae</taxon>
        <taxon>Promicromonospora</taxon>
    </lineage>
</organism>
<keyword evidence="2" id="KW-0238">DNA-binding</keyword>
<protein>
    <submittedName>
        <fullName evidence="2">DNA-binding protein</fullName>
    </submittedName>
</protein>
<dbReference type="Gene3D" id="2.40.50.140">
    <property type="entry name" value="Nucleic acid-binding proteins"/>
    <property type="match status" value="1"/>
</dbReference>
<dbReference type="PROSITE" id="PS51857">
    <property type="entry name" value="CSD_2"/>
    <property type="match status" value="1"/>
</dbReference>
<feature type="domain" description="CSD" evidence="1">
    <location>
        <begin position="4"/>
        <end position="68"/>
    </location>
</feature>
<reference evidence="2" key="2">
    <citation type="submission" date="2020-09" db="EMBL/GenBank/DDBJ databases">
        <authorList>
            <person name="Sun Q."/>
            <person name="Zhou Y."/>
        </authorList>
    </citation>
    <scope>NUCLEOTIDE SEQUENCE</scope>
    <source>
        <strain evidence="2">CGMCC 4.7398</strain>
    </source>
</reference>
<reference evidence="2" key="1">
    <citation type="journal article" date="2014" name="Int. J. Syst. Evol. Microbiol.">
        <title>Complete genome sequence of Corynebacterium casei LMG S-19264T (=DSM 44701T), isolated from a smear-ripened cheese.</title>
        <authorList>
            <consortium name="US DOE Joint Genome Institute (JGI-PGF)"/>
            <person name="Walter F."/>
            <person name="Albersmeier A."/>
            <person name="Kalinowski J."/>
            <person name="Ruckert C."/>
        </authorList>
    </citation>
    <scope>NUCLEOTIDE SEQUENCE</scope>
    <source>
        <strain evidence="2">CGMCC 4.7398</strain>
    </source>
</reference>
<dbReference type="InterPro" id="IPR012340">
    <property type="entry name" value="NA-bd_OB-fold"/>
</dbReference>
<dbReference type="CDD" id="cd04458">
    <property type="entry name" value="CSP_CDS"/>
    <property type="match status" value="1"/>
</dbReference>
<dbReference type="InterPro" id="IPR050181">
    <property type="entry name" value="Cold_shock_domain"/>
</dbReference>
<dbReference type="Pfam" id="PF00313">
    <property type="entry name" value="CSD"/>
    <property type="match status" value="1"/>
</dbReference>
<dbReference type="InterPro" id="IPR002059">
    <property type="entry name" value="CSP_DNA-bd"/>
</dbReference>
<dbReference type="Proteomes" id="UP000627369">
    <property type="component" value="Unassembled WGS sequence"/>
</dbReference>
<evidence type="ECO:0000313" key="3">
    <source>
        <dbReference type="Proteomes" id="UP000627369"/>
    </source>
</evidence>
<name>A0A919FWI6_9MICO</name>
<accession>A0A919FWI6</accession>
<dbReference type="GO" id="GO:0003677">
    <property type="term" value="F:DNA binding"/>
    <property type="evidence" value="ECO:0007669"/>
    <property type="project" value="UniProtKB-KW"/>
</dbReference>